<dbReference type="Pfam" id="PF00877">
    <property type="entry name" value="NLPC_P60"/>
    <property type="match status" value="1"/>
</dbReference>
<feature type="compositionally biased region" description="Basic and acidic residues" evidence="5">
    <location>
        <begin position="133"/>
        <end position="142"/>
    </location>
</feature>
<feature type="region of interest" description="Disordered" evidence="5">
    <location>
        <begin position="37"/>
        <end position="106"/>
    </location>
</feature>
<feature type="compositionally biased region" description="Basic and acidic residues" evidence="5">
    <location>
        <begin position="42"/>
        <end position="87"/>
    </location>
</feature>
<evidence type="ECO:0000256" key="1">
    <source>
        <dbReference type="ARBA" id="ARBA00007074"/>
    </source>
</evidence>
<accession>A0ABY6ESL4</accession>
<dbReference type="InterPro" id="IPR038765">
    <property type="entry name" value="Papain-like_cys_pep_sf"/>
</dbReference>
<reference evidence="7" key="1">
    <citation type="submission" date="2022-10" db="EMBL/GenBank/DDBJ databases">
        <authorList>
            <person name="Mo P."/>
        </authorList>
    </citation>
    <scope>NUCLEOTIDE SEQUENCE</scope>
    <source>
        <strain evidence="7">HUAS 14-6</strain>
    </source>
</reference>
<dbReference type="SUPFAM" id="SSF54001">
    <property type="entry name" value="Cysteine proteinases"/>
    <property type="match status" value="1"/>
</dbReference>
<evidence type="ECO:0000313" key="7">
    <source>
        <dbReference type="EMBL" id="UXY37382.1"/>
    </source>
</evidence>
<keyword evidence="8" id="KW-1185">Reference proteome</keyword>
<dbReference type="Proteomes" id="UP001060733">
    <property type="component" value="Chromosome"/>
</dbReference>
<feature type="region of interest" description="Disordered" evidence="5">
    <location>
        <begin position="1"/>
        <end position="21"/>
    </location>
</feature>
<organism evidence="7 8">
    <name type="scientific">Streptomyces albidocamelliae</name>
    <dbReference type="NCBI Taxonomy" id="2981135"/>
    <lineage>
        <taxon>Bacteria</taxon>
        <taxon>Bacillati</taxon>
        <taxon>Actinomycetota</taxon>
        <taxon>Actinomycetes</taxon>
        <taxon>Kitasatosporales</taxon>
        <taxon>Streptomycetaceae</taxon>
        <taxon>Streptomyces</taxon>
    </lineage>
</organism>
<feature type="compositionally biased region" description="Low complexity" evidence="5">
    <location>
        <begin position="359"/>
        <end position="381"/>
    </location>
</feature>
<evidence type="ECO:0000259" key="6">
    <source>
        <dbReference type="PROSITE" id="PS51935"/>
    </source>
</evidence>
<gene>
    <name evidence="7" type="ORF">N8I86_23240</name>
</gene>
<dbReference type="InterPro" id="IPR051794">
    <property type="entry name" value="PG_Endopeptidase_C40"/>
</dbReference>
<comment type="similarity">
    <text evidence="1">Belongs to the peptidase C40 family.</text>
</comment>
<dbReference type="PROSITE" id="PS51935">
    <property type="entry name" value="NLPC_P60"/>
    <property type="match status" value="1"/>
</dbReference>
<proteinExistence type="inferred from homology"/>
<feature type="compositionally biased region" description="Low complexity" evidence="5">
    <location>
        <begin position="155"/>
        <end position="167"/>
    </location>
</feature>
<name>A0ABY6ESL4_9ACTN</name>
<feature type="region of interest" description="Disordered" evidence="5">
    <location>
        <begin position="124"/>
        <end position="336"/>
    </location>
</feature>
<dbReference type="PANTHER" id="PTHR47359">
    <property type="entry name" value="PEPTIDOGLYCAN DL-ENDOPEPTIDASE CWLO"/>
    <property type="match status" value="1"/>
</dbReference>
<dbReference type="Gene3D" id="3.90.1720.10">
    <property type="entry name" value="endopeptidase domain like (from Nostoc punctiforme)"/>
    <property type="match status" value="1"/>
</dbReference>
<evidence type="ECO:0000256" key="2">
    <source>
        <dbReference type="ARBA" id="ARBA00022670"/>
    </source>
</evidence>
<dbReference type="PANTHER" id="PTHR47359:SF3">
    <property type="entry name" value="NLP_P60 DOMAIN-CONTAINING PROTEIN-RELATED"/>
    <property type="match status" value="1"/>
</dbReference>
<keyword evidence="4" id="KW-0788">Thiol protease</keyword>
<sequence length="500" mass="51985">MASHRKPRPGGTRGPGLRGPALATAAFTSVAVLSQTAEAATDDGRPSMEEIEKKIDELYRRADSSPEDEPAARQRAREEEPRQESARRGNRRAKAPEGRVASAAGPDTAASLLAEFPQDHFAQNRVMNRLASRVRDTAERGRTGRSPRTPDAGTDAAPYDVKAAKAAVQRKLATTRDLLSRLTPQEHARPTEPDPAPWGTARPAEPDPTPWSDARPAEPDPAPWSDARPAEPDPTPWSDARPAESDPTPWADARPAESDPTPWADARPAVLAQAAWEDGPSTASGPAAWEDGPSTGSTPATWEDGLPAASAPAAWEGGLSTGSAPATRNGGRPAASALAAWEDGLPAVPAPATWEDAGPQTYAAATPSPAPAPAASAASQQATKAEKAIAFARAQLGRPYVSGASGPGSYDCSGLTQAAWRAAGVTLPRAARDQAVAGTPVALADARPGDLVFFHEDSSHVGLYTGDGAMIHAPEPGAYIREEPVHRGGEGLVQGVVRPA</sequence>
<dbReference type="InterPro" id="IPR000064">
    <property type="entry name" value="NLP_P60_dom"/>
</dbReference>
<dbReference type="RefSeq" id="WP_263278616.1">
    <property type="nucleotide sequence ID" value="NZ_CP106795.1"/>
</dbReference>
<keyword evidence="2" id="KW-0645">Protease</keyword>
<feature type="region of interest" description="Disordered" evidence="5">
    <location>
        <begin position="353"/>
        <end position="381"/>
    </location>
</feature>
<evidence type="ECO:0000313" key="8">
    <source>
        <dbReference type="Proteomes" id="UP001060733"/>
    </source>
</evidence>
<keyword evidence="3" id="KW-0378">Hydrolase</keyword>
<evidence type="ECO:0000256" key="3">
    <source>
        <dbReference type="ARBA" id="ARBA00022801"/>
    </source>
</evidence>
<protein>
    <submittedName>
        <fullName evidence="7">NlpC/P60 family protein</fullName>
    </submittedName>
</protein>
<evidence type="ECO:0000256" key="5">
    <source>
        <dbReference type="SAM" id="MobiDB-lite"/>
    </source>
</evidence>
<evidence type="ECO:0000256" key="4">
    <source>
        <dbReference type="ARBA" id="ARBA00022807"/>
    </source>
</evidence>
<feature type="domain" description="NlpC/P60" evidence="6">
    <location>
        <begin position="382"/>
        <end position="500"/>
    </location>
</feature>
<dbReference type="EMBL" id="CP106795">
    <property type="protein sequence ID" value="UXY37382.1"/>
    <property type="molecule type" value="Genomic_DNA"/>
</dbReference>